<comment type="caution">
    <text evidence="1">The sequence shown here is derived from an EMBL/GenBank/DDBJ whole genome shotgun (WGS) entry which is preliminary data.</text>
</comment>
<dbReference type="InterPro" id="IPR015075">
    <property type="entry name" value="AtaL"/>
</dbReference>
<gene>
    <name evidence="1" type="ORF">ALT_9509</name>
</gene>
<proteinExistence type="predicted"/>
<dbReference type="Gene3D" id="3.30.530.20">
    <property type="match status" value="1"/>
</dbReference>
<organism evidence="1 2">
    <name type="scientific">Aspergillus lentulus</name>
    <dbReference type="NCBI Taxonomy" id="293939"/>
    <lineage>
        <taxon>Eukaryota</taxon>
        <taxon>Fungi</taxon>
        <taxon>Dikarya</taxon>
        <taxon>Ascomycota</taxon>
        <taxon>Pezizomycotina</taxon>
        <taxon>Eurotiomycetes</taxon>
        <taxon>Eurotiomycetidae</taxon>
        <taxon>Eurotiales</taxon>
        <taxon>Aspergillaceae</taxon>
        <taxon>Aspergillus</taxon>
        <taxon>Aspergillus subgen. Fumigati</taxon>
    </lineage>
</organism>
<evidence type="ECO:0008006" key="3">
    <source>
        <dbReference type="Google" id="ProtNLM"/>
    </source>
</evidence>
<reference evidence="1 2" key="1">
    <citation type="submission" date="2015-11" db="EMBL/GenBank/DDBJ databases">
        <title>Aspergillus lentulus strain IFM 54703T.</title>
        <authorList>
            <person name="Kusuya Y."/>
            <person name="Sakai K."/>
            <person name="Kamei K."/>
            <person name="Takahashi H."/>
            <person name="Yaguchi T."/>
        </authorList>
    </citation>
    <scope>NUCLEOTIDE SEQUENCE [LARGE SCALE GENOMIC DNA]</scope>
    <source>
        <strain evidence="1 2">IFM 54703</strain>
    </source>
</reference>
<accession>A0AAN4PVK0</accession>
<dbReference type="Pfam" id="PF08982">
    <property type="entry name" value="AtaL"/>
    <property type="match status" value="1"/>
</dbReference>
<dbReference type="EMBL" id="BCLY01000017">
    <property type="protein sequence ID" value="GAQ12188.1"/>
    <property type="molecule type" value="Genomic_DNA"/>
</dbReference>
<name>A0AAN4PVK0_ASPLE</name>
<dbReference type="AlphaFoldDB" id="A0AAN4PVK0"/>
<dbReference type="Proteomes" id="UP000051487">
    <property type="component" value="Unassembled WGS sequence"/>
</dbReference>
<evidence type="ECO:0000313" key="1">
    <source>
        <dbReference type="EMBL" id="GAQ12188.1"/>
    </source>
</evidence>
<sequence>MPANHLAFTAPLNPAGASPTLKQGQVWAGLLLKIRSAETFVPKAIQSTTVISESTDPSTGNPVTVREIVFCEDQRKVRETVTAYEPSRVTFVQPDGSSISNVISEGADGELYMTYTFEWRHPGASKAELAAFLEKEKKMSQMAVEGTITVLRELARDGKI</sequence>
<evidence type="ECO:0000313" key="2">
    <source>
        <dbReference type="Proteomes" id="UP000051487"/>
    </source>
</evidence>
<dbReference type="SUPFAM" id="SSF55961">
    <property type="entry name" value="Bet v1-like"/>
    <property type="match status" value="1"/>
</dbReference>
<dbReference type="CDD" id="cd08863">
    <property type="entry name" value="SRPBCC_DUF1857"/>
    <property type="match status" value="1"/>
</dbReference>
<protein>
    <recommendedName>
        <fullName evidence="3">DUF1857-domain-containing protein</fullName>
    </recommendedName>
</protein>
<dbReference type="InterPro" id="IPR023393">
    <property type="entry name" value="START-like_dom_sf"/>
</dbReference>